<proteinExistence type="predicted"/>
<dbReference type="CDD" id="cd17323">
    <property type="entry name" value="MFS_Tpo1_MDR_like"/>
    <property type="match status" value="1"/>
</dbReference>
<feature type="transmembrane region" description="Helical" evidence="6">
    <location>
        <begin position="234"/>
        <end position="256"/>
    </location>
</feature>
<dbReference type="OrthoDB" id="3357846at2759"/>
<dbReference type="Pfam" id="PF07690">
    <property type="entry name" value="MFS_1"/>
    <property type="match status" value="1"/>
</dbReference>
<feature type="transmembrane region" description="Helical" evidence="6">
    <location>
        <begin position="302"/>
        <end position="327"/>
    </location>
</feature>
<feature type="transmembrane region" description="Helical" evidence="6">
    <location>
        <begin position="203"/>
        <end position="222"/>
    </location>
</feature>
<evidence type="ECO:0000256" key="5">
    <source>
        <dbReference type="SAM" id="MobiDB-lite"/>
    </source>
</evidence>
<dbReference type="GO" id="GO:0005886">
    <property type="term" value="C:plasma membrane"/>
    <property type="evidence" value="ECO:0007669"/>
    <property type="project" value="TreeGrafter"/>
</dbReference>
<sequence>MVWDLFRDSTFGQLVRLASGGRYFQYPEEKDHALLKKYVNEEKSGYMAHHGTTGPPEEGQREELSSTRGVRAREADNTAGSLSSSRTQLPLDDTSSETGVNGASGVKVDPEKGKDRTVIDWYGPDDPENPRNWSRGKRFFVTFEVVFLTFSVYIGSAIYTAGIMGVQEQFGVSQVAATLGLTLYVAGYGLGPMIWAPLSEIPYIGRSPIYIGTLFIFVMFQIPTAMAKNFGMLLAFRFLTGLFGSPALATGGATIADMYRPKKQAYGLAIWGIGAVSGPVLGPLIGGFAVQAEGWTWTIWELMWLSGVCWVFLVFLFPETSSTNILYRRTRRLRKLTGNDKLTCEPEMMAEQMTGKDIVTMTFVRPITLNFTEPMVFLLNLYIALIYGLLYIWFESFPIVFIEIYGFNLGEEGLAFLGLLVGTIVTMCFLFTWLYFHQEKQFNDKGEIEPEKRLIPAMVGSFFVPICLFWFGWSARPSIHWIMPIVGSGFFGVAAFLLFNSVLPYLSDAYPNDVASIFAGNDLFRSAFGAGFPLFASAMYKTLGVGWASSLLAFLGVAFIPIPFLLYRYGATLRKKSKHAKQF</sequence>
<evidence type="ECO:0000313" key="8">
    <source>
        <dbReference type="EMBL" id="CAI6239265.1"/>
    </source>
</evidence>
<dbReference type="GO" id="GO:1990961">
    <property type="term" value="P:xenobiotic detoxification by transmembrane export across the plasma membrane"/>
    <property type="evidence" value="ECO:0007669"/>
    <property type="project" value="TreeGrafter"/>
</dbReference>
<feature type="transmembrane region" description="Helical" evidence="6">
    <location>
        <begin position="139"/>
        <end position="159"/>
    </location>
</feature>
<keyword evidence="9" id="KW-1185">Reference proteome</keyword>
<accession>A0A9W4XGB3</accession>
<evidence type="ECO:0000256" key="1">
    <source>
        <dbReference type="ARBA" id="ARBA00004141"/>
    </source>
</evidence>
<dbReference type="Proteomes" id="UP001152607">
    <property type="component" value="Unassembled WGS sequence"/>
</dbReference>
<dbReference type="InterPro" id="IPR020846">
    <property type="entry name" value="MFS_dom"/>
</dbReference>
<feature type="compositionally biased region" description="Basic and acidic residues" evidence="5">
    <location>
        <begin position="58"/>
        <end position="76"/>
    </location>
</feature>
<dbReference type="InterPro" id="IPR036259">
    <property type="entry name" value="MFS_trans_sf"/>
</dbReference>
<feature type="transmembrane region" description="Helical" evidence="6">
    <location>
        <begin position="479"/>
        <end position="503"/>
    </location>
</feature>
<dbReference type="SUPFAM" id="SSF103473">
    <property type="entry name" value="MFS general substrate transporter"/>
    <property type="match status" value="1"/>
</dbReference>
<feature type="compositionally biased region" description="Polar residues" evidence="5">
    <location>
        <begin position="78"/>
        <end position="88"/>
    </location>
</feature>
<dbReference type="PANTHER" id="PTHR23502:SF23">
    <property type="entry name" value="FLUCONAZOLE RESISTANCE PROTEIN 1"/>
    <property type="match status" value="1"/>
</dbReference>
<evidence type="ECO:0000256" key="6">
    <source>
        <dbReference type="SAM" id="Phobius"/>
    </source>
</evidence>
<dbReference type="AlphaFoldDB" id="A0A9W4XGB3"/>
<keyword evidence="4 6" id="KW-0472">Membrane</keyword>
<feature type="domain" description="Major facilitator superfamily (MFS) profile" evidence="7">
    <location>
        <begin position="141"/>
        <end position="576"/>
    </location>
</feature>
<comment type="caution">
    <text evidence="8">The sequence shown here is derived from an EMBL/GenBank/DDBJ whole genome shotgun (WGS) entry which is preliminary data.</text>
</comment>
<keyword evidence="2 6" id="KW-0812">Transmembrane</keyword>
<feature type="region of interest" description="Disordered" evidence="5">
    <location>
        <begin position="46"/>
        <end position="111"/>
    </location>
</feature>
<comment type="subcellular location">
    <subcellularLocation>
        <location evidence="1">Membrane</location>
        <topology evidence="1">Multi-pass membrane protein</topology>
    </subcellularLocation>
</comment>
<protein>
    <recommendedName>
        <fullName evidence="7">Major facilitator superfamily (MFS) profile domain-containing protein</fullName>
    </recommendedName>
</protein>
<feature type="transmembrane region" description="Helical" evidence="6">
    <location>
        <begin position="171"/>
        <end position="191"/>
    </location>
</feature>
<dbReference type="EMBL" id="CAOQHR010000001">
    <property type="protein sequence ID" value="CAI6239265.1"/>
    <property type="molecule type" value="Genomic_DNA"/>
</dbReference>
<gene>
    <name evidence="8" type="ORF">PDIGIT_LOCUS520</name>
</gene>
<evidence type="ECO:0000259" key="7">
    <source>
        <dbReference type="PROSITE" id="PS50850"/>
    </source>
</evidence>
<evidence type="ECO:0000256" key="3">
    <source>
        <dbReference type="ARBA" id="ARBA00022989"/>
    </source>
</evidence>
<dbReference type="PROSITE" id="PS50850">
    <property type="entry name" value="MFS"/>
    <property type="match status" value="1"/>
</dbReference>
<dbReference type="InterPro" id="IPR011701">
    <property type="entry name" value="MFS"/>
</dbReference>
<feature type="transmembrane region" description="Helical" evidence="6">
    <location>
        <begin position="375"/>
        <end position="394"/>
    </location>
</feature>
<dbReference type="PANTHER" id="PTHR23502">
    <property type="entry name" value="MAJOR FACILITATOR SUPERFAMILY"/>
    <property type="match status" value="1"/>
</dbReference>
<evidence type="ECO:0000256" key="2">
    <source>
        <dbReference type="ARBA" id="ARBA00022692"/>
    </source>
</evidence>
<evidence type="ECO:0000313" key="9">
    <source>
        <dbReference type="Proteomes" id="UP001152607"/>
    </source>
</evidence>
<reference evidence="8" key="1">
    <citation type="submission" date="2023-01" db="EMBL/GenBank/DDBJ databases">
        <authorList>
            <person name="Van Ghelder C."/>
            <person name="Rancurel C."/>
        </authorList>
    </citation>
    <scope>NUCLEOTIDE SEQUENCE</scope>
    <source>
        <strain evidence="8">CNCM I-4278</strain>
    </source>
</reference>
<name>A0A9W4XGB3_9PLEO</name>
<dbReference type="GO" id="GO:0015244">
    <property type="term" value="F:fluconazole transmembrane transporter activity"/>
    <property type="evidence" value="ECO:0007669"/>
    <property type="project" value="TreeGrafter"/>
</dbReference>
<keyword evidence="3 6" id="KW-1133">Transmembrane helix</keyword>
<organism evidence="8 9">
    <name type="scientific">Periconia digitata</name>
    <dbReference type="NCBI Taxonomy" id="1303443"/>
    <lineage>
        <taxon>Eukaryota</taxon>
        <taxon>Fungi</taxon>
        <taxon>Dikarya</taxon>
        <taxon>Ascomycota</taxon>
        <taxon>Pezizomycotina</taxon>
        <taxon>Dothideomycetes</taxon>
        <taxon>Pleosporomycetidae</taxon>
        <taxon>Pleosporales</taxon>
        <taxon>Massarineae</taxon>
        <taxon>Periconiaceae</taxon>
        <taxon>Periconia</taxon>
    </lineage>
</organism>
<feature type="transmembrane region" description="Helical" evidence="6">
    <location>
        <begin position="546"/>
        <end position="567"/>
    </location>
</feature>
<dbReference type="Gene3D" id="1.20.1250.20">
    <property type="entry name" value="MFS general substrate transporter like domains"/>
    <property type="match status" value="1"/>
</dbReference>
<feature type="transmembrane region" description="Helical" evidence="6">
    <location>
        <begin position="414"/>
        <end position="434"/>
    </location>
</feature>
<feature type="transmembrane region" description="Helical" evidence="6">
    <location>
        <begin position="454"/>
        <end position="473"/>
    </location>
</feature>
<feature type="transmembrane region" description="Helical" evidence="6">
    <location>
        <begin position="523"/>
        <end position="540"/>
    </location>
</feature>
<feature type="transmembrane region" description="Helical" evidence="6">
    <location>
        <begin position="268"/>
        <end position="290"/>
    </location>
</feature>
<dbReference type="FunFam" id="1.20.1250.20:FF:000011">
    <property type="entry name" value="MFS multidrug transporter, putative"/>
    <property type="match status" value="1"/>
</dbReference>
<evidence type="ECO:0000256" key="4">
    <source>
        <dbReference type="ARBA" id="ARBA00023136"/>
    </source>
</evidence>